<dbReference type="Proteomes" id="UP000619376">
    <property type="component" value="Unassembled WGS sequence"/>
</dbReference>
<keyword evidence="1" id="KW-0324">Glycolysis</keyword>
<accession>A0A7W8KG92</accession>
<dbReference type="SMART" id="SM00855">
    <property type="entry name" value="PGAM"/>
    <property type="match status" value="1"/>
</dbReference>
<dbReference type="EMBL" id="BNAJ01000003">
    <property type="protein sequence ID" value="GHF41645.1"/>
    <property type="molecule type" value="Genomic_DNA"/>
</dbReference>
<dbReference type="InterPro" id="IPR001345">
    <property type="entry name" value="PG/BPGM_mutase_AS"/>
</dbReference>
<dbReference type="InterPro" id="IPR029033">
    <property type="entry name" value="His_PPase_superfam"/>
</dbReference>
<dbReference type="AlphaFoldDB" id="A0A7W8KG92"/>
<feature type="binding site" evidence="3">
    <location>
        <position position="61"/>
    </location>
    <ligand>
        <name>substrate</name>
    </ligand>
</feature>
<dbReference type="GO" id="GO:0005737">
    <property type="term" value="C:cytoplasm"/>
    <property type="evidence" value="ECO:0007669"/>
    <property type="project" value="TreeGrafter"/>
</dbReference>
<organism evidence="5 6">
    <name type="scientific">Deinococcus metalli</name>
    <dbReference type="NCBI Taxonomy" id="1141878"/>
    <lineage>
        <taxon>Bacteria</taxon>
        <taxon>Thermotogati</taxon>
        <taxon>Deinococcota</taxon>
        <taxon>Deinococci</taxon>
        <taxon>Deinococcales</taxon>
        <taxon>Deinococcaceae</taxon>
        <taxon>Deinococcus</taxon>
    </lineage>
</organism>
<dbReference type="PANTHER" id="PTHR48100:SF1">
    <property type="entry name" value="HISTIDINE PHOSPHATASE FAMILY PROTEIN-RELATED"/>
    <property type="match status" value="1"/>
</dbReference>
<evidence type="ECO:0000313" key="5">
    <source>
        <dbReference type="EMBL" id="MBB5375989.1"/>
    </source>
</evidence>
<sequence length="198" mass="20497">MKLVLARHGESAGNVAQVFRGPDSQHDGLTDAGHAQARALGRHLATLALPGPRVYASTYRRAQDTAQAVAGALGTDVTVLDGVHEVDCGAWVGRAYADMRTHRGEVLGPDGCPAFPGGESGPGVAARFRAALTPLLAPGRTPIVVSHGFALSAALIDLLGADPAAAWADDRYHHGNAAYTLLSRENGAWHVETLAAQG</sequence>
<dbReference type="GO" id="GO:0004619">
    <property type="term" value="F:phosphoglycerate mutase activity"/>
    <property type="evidence" value="ECO:0007669"/>
    <property type="project" value="UniProtKB-EC"/>
</dbReference>
<evidence type="ECO:0000313" key="6">
    <source>
        <dbReference type="Proteomes" id="UP000539473"/>
    </source>
</evidence>
<dbReference type="InterPro" id="IPR013078">
    <property type="entry name" value="His_Pase_superF_clade-1"/>
</dbReference>
<reference evidence="5 6" key="3">
    <citation type="submission" date="2020-08" db="EMBL/GenBank/DDBJ databases">
        <title>Genomic Encyclopedia of Type Strains, Phase IV (KMG-IV): sequencing the most valuable type-strain genomes for metagenomic binning, comparative biology and taxonomic classification.</title>
        <authorList>
            <person name="Goeker M."/>
        </authorList>
    </citation>
    <scope>NUCLEOTIDE SEQUENCE [LARGE SCALE GENOMIC DNA]</scope>
    <source>
        <strain evidence="5 6">DSM 27521</strain>
    </source>
</reference>
<reference evidence="7" key="2">
    <citation type="journal article" date="2019" name="Int. J. Syst. Evol. Microbiol.">
        <title>The Global Catalogue of Microorganisms (GCM) 10K type strain sequencing project: providing services to taxonomists for standard genome sequencing and annotation.</title>
        <authorList>
            <consortium name="The Broad Institute Genomics Platform"/>
            <consortium name="The Broad Institute Genome Sequencing Center for Infectious Disease"/>
            <person name="Wu L."/>
            <person name="Ma J."/>
        </authorList>
    </citation>
    <scope>NUCLEOTIDE SEQUENCE [LARGE SCALE GENOMIC DNA]</scope>
    <source>
        <strain evidence="7">CGMCC 1.18437</strain>
    </source>
</reference>
<evidence type="ECO:0000313" key="7">
    <source>
        <dbReference type="Proteomes" id="UP000619376"/>
    </source>
</evidence>
<name>A0A7W8KG92_9DEIO</name>
<dbReference type="Pfam" id="PF00300">
    <property type="entry name" value="His_Phos_1"/>
    <property type="match status" value="1"/>
</dbReference>
<dbReference type="RefSeq" id="WP_184110275.1">
    <property type="nucleotide sequence ID" value="NZ_BNAJ01000003.1"/>
</dbReference>
<dbReference type="Gene3D" id="3.40.50.1240">
    <property type="entry name" value="Phosphoglycerate mutase-like"/>
    <property type="match status" value="1"/>
</dbReference>
<protein>
    <submittedName>
        <fullName evidence="4 5">Phosphoglycerate mutase</fullName>
        <ecNumber evidence="5">5.4.2.12</ecNumber>
    </submittedName>
</protein>
<dbReference type="CDD" id="cd07067">
    <property type="entry name" value="HP_PGM_like"/>
    <property type="match status" value="1"/>
</dbReference>
<proteinExistence type="predicted"/>
<dbReference type="PROSITE" id="PS00175">
    <property type="entry name" value="PG_MUTASE"/>
    <property type="match status" value="1"/>
</dbReference>
<dbReference type="SUPFAM" id="SSF53254">
    <property type="entry name" value="Phosphoglycerate mutase-like"/>
    <property type="match status" value="1"/>
</dbReference>
<dbReference type="PANTHER" id="PTHR48100">
    <property type="entry name" value="BROAD-SPECIFICITY PHOSPHATASE YOR283W-RELATED"/>
    <property type="match status" value="1"/>
</dbReference>
<gene>
    <name evidence="4" type="ORF">GCM10017781_17950</name>
    <name evidence="5" type="ORF">HNQ07_001446</name>
</gene>
<evidence type="ECO:0000313" key="4">
    <source>
        <dbReference type="EMBL" id="GHF41645.1"/>
    </source>
</evidence>
<dbReference type="GO" id="GO:0016791">
    <property type="term" value="F:phosphatase activity"/>
    <property type="evidence" value="ECO:0007669"/>
    <property type="project" value="TreeGrafter"/>
</dbReference>
<dbReference type="Proteomes" id="UP000539473">
    <property type="component" value="Unassembled WGS sequence"/>
</dbReference>
<keyword evidence="2 5" id="KW-0413">Isomerase</keyword>
<dbReference type="EMBL" id="JACHFK010000003">
    <property type="protein sequence ID" value="MBB5375989.1"/>
    <property type="molecule type" value="Genomic_DNA"/>
</dbReference>
<dbReference type="EC" id="5.4.2.12" evidence="5"/>
<evidence type="ECO:0000256" key="1">
    <source>
        <dbReference type="ARBA" id="ARBA00023152"/>
    </source>
</evidence>
<keyword evidence="7" id="KW-1185">Reference proteome</keyword>
<evidence type="ECO:0000256" key="2">
    <source>
        <dbReference type="ARBA" id="ARBA00023235"/>
    </source>
</evidence>
<reference evidence="4" key="1">
    <citation type="journal article" date="2014" name="Int. J. Syst. Evol. Microbiol.">
        <title>Complete genome of a new Firmicutes species belonging to the dominant human colonic microbiota ('Ruminococcus bicirculans') reveals two chromosomes and a selective capacity to utilize plant glucans.</title>
        <authorList>
            <consortium name="NISC Comparative Sequencing Program"/>
            <person name="Wegmann U."/>
            <person name="Louis P."/>
            <person name="Goesmann A."/>
            <person name="Henrissat B."/>
            <person name="Duncan S.H."/>
            <person name="Flint H.J."/>
        </authorList>
    </citation>
    <scope>NUCLEOTIDE SEQUENCE</scope>
    <source>
        <strain evidence="4">CGMCC 1.18437</strain>
    </source>
</reference>
<feature type="binding site" evidence="3">
    <location>
        <begin position="7"/>
        <end position="14"/>
    </location>
    <ligand>
        <name>substrate</name>
    </ligand>
</feature>
<comment type="caution">
    <text evidence="5">The sequence shown here is derived from an EMBL/GenBank/DDBJ whole genome shotgun (WGS) entry which is preliminary data.</text>
</comment>
<dbReference type="InterPro" id="IPR050275">
    <property type="entry name" value="PGM_Phosphatase"/>
</dbReference>
<evidence type="ECO:0000256" key="3">
    <source>
        <dbReference type="PIRSR" id="PIRSR613078-2"/>
    </source>
</evidence>
<reference evidence="4" key="4">
    <citation type="submission" date="2024-05" db="EMBL/GenBank/DDBJ databases">
        <authorList>
            <person name="Sun Q."/>
            <person name="Zhou Y."/>
        </authorList>
    </citation>
    <scope>NUCLEOTIDE SEQUENCE</scope>
    <source>
        <strain evidence="4">CGMCC 1.18437</strain>
    </source>
</reference>